<keyword evidence="4" id="KW-1185">Reference proteome</keyword>
<gene>
    <name evidence="3" type="ORF">AXF13_08715</name>
</gene>
<dbReference type="NCBIfam" id="TIGR00369">
    <property type="entry name" value="unchar_dom_1"/>
    <property type="match status" value="1"/>
</dbReference>
<dbReference type="STRING" id="44742.AXF13_08715"/>
<protein>
    <submittedName>
        <fullName evidence="3">Thioesterase</fullName>
    </submittedName>
</protein>
<dbReference type="PANTHER" id="PTHR42856">
    <property type="entry name" value="ACYL-COENZYME A THIOESTERASE PAAI"/>
    <property type="match status" value="1"/>
</dbReference>
<dbReference type="SUPFAM" id="SSF54637">
    <property type="entry name" value="Thioesterase/thiol ester dehydrase-isomerase"/>
    <property type="match status" value="1"/>
</dbReference>
<evidence type="ECO:0000259" key="2">
    <source>
        <dbReference type="Pfam" id="PF03061"/>
    </source>
</evidence>
<dbReference type="KEGG" id="dfi:AXF13_08715"/>
<dbReference type="Pfam" id="PF03061">
    <property type="entry name" value="4HBT"/>
    <property type="match status" value="1"/>
</dbReference>
<dbReference type="EMBL" id="CP014229">
    <property type="protein sequence ID" value="AMD90198.1"/>
    <property type="molecule type" value="Genomic_DNA"/>
</dbReference>
<dbReference type="InterPro" id="IPR029069">
    <property type="entry name" value="HotDog_dom_sf"/>
</dbReference>
<dbReference type="AlphaFoldDB" id="A0A109W4C5"/>
<evidence type="ECO:0000313" key="4">
    <source>
        <dbReference type="Proteomes" id="UP000069241"/>
    </source>
</evidence>
<dbReference type="RefSeq" id="WP_008685060.1">
    <property type="nucleotide sequence ID" value="NZ_CP014229.1"/>
</dbReference>
<reference evidence="4" key="1">
    <citation type="submission" date="2016-02" db="EMBL/GenBank/DDBJ databases">
        <authorList>
            <person name="Holder M.E."/>
            <person name="Ajami N.J."/>
            <person name="Petrosino J.F."/>
        </authorList>
    </citation>
    <scope>NUCLEOTIDE SEQUENCE [LARGE SCALE GENOMIC DNA]</scope>
    <source>
        <strain evidence="4">CCUG 45958</strain>
    </source>
</reference>
<organism evidence="3 4">
    <name type="scientific">Desulfovibrio fairfieldensis</name>
    <dbReference type="NCBI Taxonomy" id="44742"/>
    <lineage>
        <taxon>Bacteria</taxon>
        <taxon>Pseudomonadati</taxon>
        <taxon>Thermodesulfobacteriota</taxon>
        <taxon>Desulfovibrionia</taxon>
        <taxon>Desulfovibrionales</taxon>
        <taxon>Desulfovibrionaceae</taxon>
        <taxon>Desulfovibrio</taxon>
    </lineage>
</organism>
<proteinExistence type="predicted"/>
<evidence type="ECO:0000256" key="1">
    <source>
        <dbReference type="ARBA" id="ARBA00022801"/>
    </source>
</evidence>
<dbReference type="InterPro" id="IPR006683">
    <property type="entry name" value="Thioestr_dom"/>
</dbReference>
<sequence>MENYVAKHDKLMRHLQMTIESASRDYAKVSMPLTENHKNGMGVAHGGAIFSLADVAFGAAANAGRETGVVSLSTTIEFLRPGKTGPLTAEARVVRDGQHVQSYDVQVFDGSGALIARTMAAGFLTDVPLPR</sequence>
<dbReference type="Gene3D" id="3.10.129.10">
    <property type="entry name" value="Hotdog Thioesterase"/>
    <property type="match status" value="1"/>
</dbReference>
<dbReference type="GO" id="GO:0016289">
    <property type="term" value="F:acyl-CoA hydrolase activity"/>
    <property type="evidence" value="ECO:0007669"/>
    <property type="project" value="UniProtKB-ARBA"/>
</dbReference>
<dbReference type="PANTHER" id="PTHR42856:SF1">
    <property type="entry name" value="ACYL-COENZYME A THIOESTERASE PAAI"/>
    <property type="match status" value="1"/>
</dbReference>
<dbReference type="InterPro" id="IPR052723">
    <property type="entry name" value="Acyl-CoA_thioesterase_PaaI"/>
</dbReference>
<dbReference type="InterPro" id="IPR003736">
    <property type="entry name" value="PAAI_dom"/>
</dbReference>
<name>A0A109W4C5_9BACT</name>
<feature type="domain" description="Thioesterase" evidence="2">
    <location>
        <begin position="41"/>
        <end position="115"/>
    </location>
</feature>
<evidence type="ECO:0000313" key="3">
    <source>
        <dbReference type="EMBL" id="AMD90198.1"/>
    </source>
</evidence>
<keyword evidence="1" id="KW-0378">Hydrolase</keyword>
<accession>A0A109W4C5</accession>
<dbReference type="CDD" id="cd03443">
    <property type="entry name" value="PaaI_thioesterase"/>
    <property type="match status" value="1"/>
</dbReference>
<dbReference type="Proteomes" id="UP000069241">
    <property type="component" value="Chromosome"/>
</dbReference>